<dbReference type="PROSITE" id="PS50011">
    <property type="entry name" value="PROTEIN_KINASE_DOM"/>
    <property type="match status" value="1"/>
</dbReference>
<evidence type="ECO:0000256" key="3">
    <source>
        <dbReference type="ARBA" id="ARBA00022840"/>
    </source>
</evidence>
<dbReference type="InterPro" id="IPR017441">
    <property type="entry name" value="Protein_kinase_ATP_BS"/>
</dbReference>
<dbReference type="Proteomes" id="UP000092555">
    <property type="component" value="Unassembled WGS sequence"/>
</dbReference>
<evidence type="ECO:0000313" key="10">
    <source>
        <dbReference type="Proteomes" id="UP000092555"/>
    </source>
</evidence>
<dbReference type="PANTHER" id="PTHR24346">
    <property type="entry name" value="MAP/MICROTUBULE AFFINITY-REGULATING KINASE"/>
    <property type="match status" value="1"/>
</dbReference>
<dbReference type="FunFam" id="1.10.510.10:FF:000571">
    <property type="entry name" value="Maternal embryonic leucine zipper kinase"/>
    <property type="match status" value="1"/>
</dbReference>
<organism evidence="9 10">
    <name type="scientific">Metschnikowia bicuspidata var. bicuspidata NRRL YB-4993</name>
    <dbReference type="NCBI Taxonomy" id="869754"/>
    <lineage>
        <taxon>Eukaryota</taxon>
        <taxon>Fungi</taxon>
        <taxon>Dikarya</taxon>
        <taxon>Ascomycota</taxon>
        <taxon>Saccharomycotina</taxon>
        <taxon>Pichiomycetes</taxon>
        <taxon>Metschnikowiaceae</taxon>
        <taxon>Metschnikowia</taxon>
    </lineage>
</organism>
<dbReference type="GeneID" id="30029867"/>
<evidence type="ECO:0000256" key="5">
    <source>
        <dbReference type="ARBA" id="ARBA00048679"/>
    </source>
</evidence>
<dbReference type="EMBL" id="LXTC01000001">
    <property type="protein sequence ID" value="OBA24568.1"/>
    <property type="molecule type" value="Genomic_DNA"/>
</dbReference>
<dbReference type="STRING" id="869754.A0A1A0HL78"/>
<keyword evidence="9" id="KW-0418">Kinase</keyword>
<dbReference type="GO" id="GO:0005737">
    <property type="term" value="C:cytoplasm"/>
    <property type="evidence" value="ECO:0007669"/>
    <property type="project" value="TreeGrafter"/>
</dbReference>
<comment type="caution">
    <text evidence="9">The sequence shown here is derived from an EMBL/GenBank/DDBJ whole genome shotgun (WGS) entry which is preliminary data.</text>
</comment>
<keyword evidence="2 6" id="KW-0547">Nucleotide-binding</keyword>
<evidence type="ECO:0000256" key="6">
    <source>
        <dbReference type="PROSITE-ProRule" id="PRU10141"/>
    </source>
</evidence>
<proteinExistence type="inferred from homology"/>
<keyword evidence="3 6" id="KW-0067">ATP-binding</keyword>
<dbReference type="InterPro" id="IPR000719">
    <property type="entry name" value="Prot_kinase_dom"/>
</dbReference>
<dbReference type="Gene3D" id="1.10.510.10">
    <property type="entry name" value="Transferase(Phosphotransferase) domain 1"/>
    <property type="match status" value="1"/>
</dbReference>
<dbReference type="AlphaFoldDB" id="A0A1A0HL78"/>
<feature type="non-terminal residue" evidence="9">
    <location>
        <position position="252"/>
    </location>
</feature>
<gene>
    <name evidence="9" type="ORF">METBIDRAFT_37572</name>
</gene>
<evidence type="ECO:0000256" key="4">
    <source>
        <dbReference type="ARBA" id="ARBA00047899"/>
    </source>
</evidence>
<dbReference type="SMART" id="SM00220">
    <property type="entry name" value="S_TKc"/>
    <property type="match status" value="1"/>
</dbReference>
<dbReference type="GO" id="GO:0035556">
    <property type="term" value="P:intracellular signal transduction"/>
    <property type="evidence" value="ECO:0007669"/>
    <property type="project" value="TreeGrafter"/>
</dbReference>
<reference evidence="9 10" key="1">
    <citation type="submission" date="2016-05" db="EMBL/GenBank/DDBJ databases">
        <title>Comparative genomics of biotechnologically important yeasts.</title>
        <authorList>
            <consortium name="DOE Joint Genome Institute"/>
            <person name="Riley R."/>
            <person name="Haridas S."/>
            <person name="Wolfe K.H."/>
            <person name="Lopes M.R."/>
            <person name="Hittinger C.T."/>
            <person name="Goker M."/>
            <person name="Salamov A."/>
            <person name="Wisecaver J."/>
            <person name="Long T.M."/>
            <person name="Aerts A.L."/>
            <person name="Barry K."/>
            <person name="Choi C."/>
            <person name="Clum A."/>
            <person name="Coughlan A.Y."/>
            <person name="Deshpande S."/>
            <person name="Douglass A.P."/>
            <person name="Hanson S.J."/>
            <person name="Klenk H.-P."/>
            <person name="LaButti K."/>
            <person name="Lapidus A."/>
            <person name="Lindquist E."/>
            <person name="Lipzen A."/>
            <person name="Meier-kolthoff J.P."/>
            <person name="Ohm R.A."/>
            <person name="Otillar R.P."/>
            <person name="Pangilinan J."/>
            <person name="Peng Y."/>
            <person name="Rokas A."/>
            <person name="Rosa C.A."/>
            <person name="Scheuner C."/>
            <person name="Sibirny A.A."/>
            <person name="Slot J.C."/>
            <person name="Stielow J.B."/>
            <person name="Sun H."/>
            <person name="Kurtzman C.P."/>
            <person name="Blackwell M."/>
            <person name="Grigoriev I.V."/>
            <person name="Jeffries T.W."/>
        </authorList>
    </citation>
    <scope>NUCLEOTIDE SEQUENCE [LARGE SCALE GENOMIC DNA]</scope>
    <source>
        <strain evidence="9 10">NRRL YB-4993</strain>
    </source>
</reference>
<protein>
    <recommendedName>
        <fullName evidence="1">non-specific serine/threonine protein kinase</fullName>
        <ecNumber evidence="1">2.7.11.1</ecNumber>
    </recommendedName>
</protein>
<dbReference type="RefSeq" id="XP_018715049.1">
    <property type="nucleotide sequence ID" value="XM_018856891.1"/>
</dbReference>
<dbReference type="SUPFAM" id="SSF56112">
    <property type="entry name" value="Protein kinase-like (PK-like)"/>
    <property type="match status" value="1"/>
</dbReference>
<dbReference type="GO" id="GO:0005524">
    <property type="term" value="F:ATP binding"/>
    <property type="evidence" value="ECO:0007669"/>
    <property type="project" value="UniProtKB-UniRule"/>
</dbReference>
<dbReference type="GO" id="GO:0004674">
    <property type="term" value="F:protein serine/threonine kinase activity"/>
    <property type="evidence" value="ECO:0007669"/>
    <property type="project" value="UniProtKB-KW"/>
</dbReference>
<dbReference type="PANTHER" id="PTHR24346:SF110">
    <property type="entry name" value="NON-SPECIFIC SERINE_THREONINE PROTEIN KINASE"/>
    <property type="match status" value="1"/>
</dbReference>
<sequence>MSTTAARLQEQNETAQLAADFNEFYLQTTLPTISQIGNYRILQEVGEGAFGKVYLAEHVLLRSQVVLKCGLLEDPNIVREIYYHKQLRHRNIVKLYEVIKTETQLWMVLEYCEGNELYYHIYEKRRLDMDSCKNLFYQIVEAIRYVHSLNLSHRDLKLENILMADQEKTVIKLTDFGFVREFNPYKRSFLSTMCGTTSYMAPEVLKNEKYSGFAIDIWSMGVILYAMVYGQLPFDEDDEMRTKLKIISTEPT</sequence>
<keyword evidence="7" id="KW-0723">Serine/threonine-protein kinase</keyword>
<keyword evidence="10" id="KW-1185">Reference proteome</keyword>
<evidence type="ECO:0000256" key="2">
    <source>
        <dbReference type="ARBA" id="ARBA00022741"/>
    </source>
</evidence>
<dbReference type="OrthoDB" id="942095at2759"/>
<accession>A0A1A0HL78</accession>
<dbReference type="GO" id="GO:0030447">
    <property type="term" value="P:filamentous growth"/>
    <property type="evidence" value="ECO:0007669"/>
    <property type="project" value="UniProtKB-ARBA"/>
</dbReference>
<dbReference type="PROSITE" id="PS00107">
    <property type="entry name" value="PROTEIN_KINASE_ATP"/>
    <property type="match status" value="1"/>
</dbReference>
<evidence type="ECO:0000256" key="1">
    <source>
        <dbReference type="ARBA" id="ARBA00012513"/>
    </source>
</evidence>
<dbReference type="InterPro" id="IPR008271">
    <property type="entry name" value="Ser/Thr_kinase_AS"/>
</dbReference>
<comment type="similarity">
    <text evidence="7">Belongs to the protein kinase superfamily.</text>
</comment>
<comment type="catalytic activity">
    <reaction evidence="4">
        <text>L-threonyl-[protein] + ATP = O-phospho-L-threonyl-[protein] + ADP + H(+)</text>
        <dbReference type="Rhea" id="RHEA:46608"/>
        <dbReference type="Rhea" id="RHEA-COMP:11060"/>
        <dbReference type="Rhea" id="RHEA-COMP:11605"/>
        <dbReference type="ChEBI" id="CHEBI:15378"/>
        <dbReference type="ChEBI" id="CHEBI:30013"/>
        <dbReference type="ChEBI" id="CHEBI:30616"/>
        <dbReference type="ChEBI" id="CHEBI:61977"/>
        <dbReference type="ChEBI" id="CHEBI:456216"/>
        <dbReference type="EC" id="2.7.11.1"/>
    </reaction>
</comment>
<feature type="domain" description="Protein kinase" evidence="8">
    <location>
        <begin position="39"/>
        <end position="252"/>
    </location>
</feature>
<dbReference type="EC" id="2.7.11.1" evidence="1"/>
<evidence type="ECO:0000259" key="8">
    <source>
        <dbReference type="PROSITE" id="PS50011"/>
    </source>
</evidence>
<feature type="binding site" evidence="6">
    <location>
        <position position="68"/>
    </location>
    <ligand>
        <name>ATP</name>
        <dbReference type="ChEBI" id="CHEBI:30616"/>
    </ligand>
</feature>
<dbReference type="PROSITE" id="PS00108">
    <property type="entry name" value="PROTEIN_KINASE_ST"/>
    <property type="match status" value="1"/>
</dbReference>
<evidence type="ECO:0000256" key="7">
    <source>
        <dbReference type="RuleBase" id="RU000304"/>
    </source>
</evidence>
<keyword evidence="9" id="KW-0808">Transferase</keyword>
<evidence type="ECO:0000313" key="9">
    <source>
        <dbReference type="EMBL" id="OBA24568.1"/>
    </source>
</evidence>
<name>A0A1A0HL78_9ASCO</name>
<dbReference type="InterPro" id="IPR011009">
    <property type="entry name" value="Kinase-like_dom_sf"/>
</dbReference>
<comment type="catalytic activity">
    <reaction evidence="5">
        <text>L-seryl-[protein] + ATP = O-phospho-L-seryl-[protein] + ADP + H(+)</text>
        <dbReference type="Rhea" id="RHEA:17989"/>
        <dbReference type="Rhea" id="RHEA-COMP:9863"/>
        <dbReference type="Rhea" id="RHEA-COMP:11604"/>
        <dbReference type="ChEBI" id="CHEBI:15378"/>
        <dbReference type="ChEBI" id="CHEBI:29999"/>
        <dbReference type="ChEBI" id="CHEBI:30616"/>
        <dbReference type="ChEBI" id="CHEBI:83421"/>
        <dbReference type="ChEBI" id="CHEBI:456216"/>
        <dbReference type="EC" id="2.7.11.1"/>
    </reaction>
</comment>
<dbReference type="Pfam" id="PF00069">
    <property type="entry name" value="Pkinase"/>
    <property type="match status" value="1"/>
</dbReference>